<dbReference type="SUPFAM" id="SSF81901">
    <property type="entry name" value="HCP-like"/>
    <property type="match status" value="1"/>
</dbReference>
<dbReference type="STRING" id="683960.A0A1E3NWD2"/>
<dbReference type="PANTHER" id="PTHR46430:SF3">
    <property type="entry name" value="ACTIVATOR OF C KINASE PROTEIN 1"/>
    <property type="match status" value="1"/>
</dbReference>
<organism evidence="3 4">
    <name type="scientific">Wickerhamomyces anomalus (strain ATCC 58044 / CBS 1984 / NCYC 433 / NRRL Y-366-8)</name>
    <name type="common">Yeast</name>
    <name type="synonym">Hansenula anomala</name>
    <dbReference type="NCBI Taxonomy" id="683960"/>
    <lineage>
        <taxon>Eukaryota</taxon>
        <taxon>Fungi</taxon>
        <taxon>Dikarya</taxon>
        <taxon>Ascomycota</taxon>
        <taxon>Saccharomycotina</taxon>
        <taxon>Saccharomycetes</taxon>
        <taxon>Phaffomycetales</taxon>
        <taxon>Wickerhamomycetaceae</taxon>
        <taxon>Wickerhamomyces</taxon>
    </lineage>
</organism>
<keyword evidence="4" id="KW-1185">Reference proteome</keyword>
<accession>A0A1E3NWD2</accession>
<evidence type="ECO:0000256" key="2">
    <source>
        <dbReference type="SAM" id="MobiDB-lite"/>
    </source>
</evidence>
<dbReference type="SMART" id="SM00671">
    <property type="entry name" value="SEL1"/>
    <property type="match status" value="7"/>
</dbReference>
<proteinExistence type="predicted"/>
<dbReference type="PANTHER" id="PTHR46430">
    <property type="entry name" value="PROTEIN SKT5-RELATED"/>
    <property type="match status" value="1"/>
</dbReference>
<sequence length="442" mass="50032">MTKSPSRVLDPNLINKSTEQTTKRKPPPTAEPQQPHEEVPIALQPNKSLYSDEVSLSNFNRIKDFAIEDFRKGNFSADPQIDWIKTMLQYACDEQFMKECNINGEKLTRTLSPNDVKKNEQIFIKQAIKLLKKVVHVTKDPDAQYIVACLYSNSPSIKVPYPAILEKDYAKSFDYYTKAANQGHPLAMYRLGVSYEIGIGTSQNDKKAMECFIRSAEFGCVASMFKLGMIYSRGALKVSRSASKSLNWLNKAAELASKENPHSLFELAKYHEYDFPFLKNETLTQSDANFLKELQSLGLNKDERVALQYYKEAAKLLYAPAQCKLGWCYEYGKLGCVIDPRRSIGWYSRAAKQGNFIAEMALSGWYLTGASGVLEPNDKEAFLWARKSAESGFVKAEYALGYYYEVGLGCQADLELSRKFYLKAATQGHDKAIAKLREMRGH</sequence>
<dbReference type="EMBL" id="KV454213">
    <property type="protein sequence ID" value="ODQ57481.1"/>
    <property type="molecule type" value="Genomic_DNA"/>
</dbReference>
<dbReference type="GeneID" id="30199594"/>
<dbReference type="InterPro" id="IPR051726">
    <property type="entry name" value="Chitin_Synth_Reg"/>
</dbReference>
<dbReference type="InterPro" id="IPR006597">
    <property type="entry name" value="Sel1-like"/>
</dbReference>
<gene>
    <name evidence="3" type="ORF">WICANDRAFT_35745</name>
</gene>
<dbReference type="OrthoDB" id="272077at2759"/>
<dbReference type="InterPro" id="IPR011990">
    <property type="entry name" value="TPR-like_helical_dom_sf"/>
</dbReference>
<keyword evidence="1" id="KW-0677">Repeat</keyword>
<protein>
    <recommendedName>
        <fullName evidence="5">HCP-like protein</fullName>
    </recommendedName>
</protein>
<evidence type="ECO:0000313" key="3">
    <source>
        <dbReference type="EMBL" id="ODQ57481.1"/>
    </source>
</evidence>
<evidence type="ECO:0000256" key="1">
    <source>
        <dbReference type="ARBA" id="ARBA00022737"/>
    </source>
</evidence>
<dbReference type="Proteomes" id="UP000094112">
    <property type="component" value="Unassembled WGS sequence"/>
</dbReference>
<dbReference type="AlphaFoldDB" id="A0A1E3NWD2"/>
<reference evidence="3 4" key="1">
    <citation type="journal article" date="2016" name="Proc. Natl. Acad. Sci. U.S.A.">
        <title>Comparative genomics of biotechnologically important yeasts.</title>
        <authorList>
            <person name="Riley R."/>
            <person name="Haridas S."/>
            <person name="Wolfe K.H."/>
            <person name="Lopes M.R."/>
            <person name="Hittinger C.T."/>
            <person name="Goeker M."/>
            <person name="Salamov A.A."/>
            <person name="Wisecaver J.H."/>
            <person name="Long T.M."/>
            <person name="Calvey C.H."/>
            <person name="Aerts A.L."/>
            <person name="Barry K.W."/>
            <person name="Choi C."/>
            <person name="Clum A."/>
            <person name="Coughlan A.Y."/>
            <person name="Deshpande S."/>
            <person name="Douglass A.P."/>
            <person name="Hanson S.J."/>
            <person name="Klenk H.-P."/>
            <person name="LaButti K.M."/>
            <person name="Lapidus A."/>
            <person name="Lindquist E.A."/>
            <person name="Lipzen A.M."/>
            <person name="Meier-Kolthoff J.P."/>
            <person name="Ohm R.A."/>
            <person name="Otillar R.P."/>
            <person name="Pangilinan J.L."/>
            <person name="Peng Y."/>
            <person name="Rokas A."/>
            <person name="Rosa C.A."/>
            <person name="Scheuner C."/>
            <person name="Sibirny A.A."/>
            <person name="Slot J.C."/>
            <person name="Stielow J.B."/>
            <person name="Sun H."/>
            <person name="Kurtzman C.P."/>
            <person name="Blackwell M."/>
            <person name="Grigoriev I.V."/>
            <person name="Jeffries T.W."/>
        </authorList>
    </citation>
    <scope>NUCLEOTIDE SEQUENCE [LARGE SCALE GENOMIC DNA]</scope>
    <source>
        <strain evidence="4">ATCC 58044 / CBS 1984 / NCYC 433 / NRRL Y-366-8</strain>
    </source>
</reference>
<dbReference type="RefSeq" id="XP_019036688.1">
    <property type="nucleotide sequence ID" value="XM_019182348.1"/>
</dbReference>
<name>A0A1E3NWD2_WICAA</name>
<feature type="region of interest" description="Disordered" evidence="2">
    <location>
        <begin position="1"/>
        <end position="38"/>
    </location>
</feature>
<dbReference type="Pfam" id="PF08238">
    <property type="entry name" value="Sel1"/>
    <property type="match status" value="7"/>
</dbReference>
<dbReference type="Gene3D" id="1.25.40.10">
    <property type="entry name" value="Tetratricopeptide repeat domain"/>
    <property type="match status" value="2"/>
</dbReference>
<evidence type="ECO:0008006" key="5">
    <source>
        <dbReference type="Google" id="ProtNLM"/>
    </source>
</evidence>
<evidence type="ECO:0000313" key="4">
    <source>
        <dbReference type="Proteomes" id="UP000094112"/>
    </source>
</evidence>